<evidence type="ECO:0000313" key="13">
    <source>
        <dbReference type="Proteomes" id="UP000326951"/>
    </source>
</evidence>
<feature type="domain" description="UmuC" evidence="11">
    <location>
        <begin position="8"/>
        <end position="189"/>
    </location>
</feature>
<comment type="subunit">
    <text evidence="10">Monomer.</text>
</comment>
<dbReference type="PROSITE" id="PS50173">
    <property type="entry name" value="UMUC"/>
    <property type="match status" value="1"/>
</dbReference>
<dbReference type="CDD" id="cd03586">
    <property type="entry name" value="PolY_Pol_IV_kappa"/>
    <property type="match status" value="1"/>
</dbReference>
<dbReference type="AlphaFoldDB" id="A0A5K7X569"/>
<evidence type="ECO:0000256" key="4">
    <source>
        <dbReference type="ARBA" id="ARBA00022695"/>
    </source>
</evidence>
<dbReference type="Gene3D" id="3.40.1170.60">
    <property type="match status" value="1"/>
</dbReference>
<dbReference type="Gene3D" id="3.30.70.270">
    <property type="match status" value="1"/>
</dbReference>
<keyword evidence="10" id="KW-0235">DNA replication</keyword>
<name>A0A5K7X569_9BACL</name>
<keyword evidence="9 10" id="KW-0234">DNA repair</keyword>
<keyword evidence="4 10" id="KW-0548">Nucleotidyltransferase</keyword>
<dbReference type="GO" id="GO:0003887">
    <property type="term" value="F:DNA-directed DNA polymerase activity"/>
    <property type="evidence" value="ECO:0007669"/>
    <property type="project" value="UniProtKB-UniRule"/>
</dbReference>
<accession>A0A5K7X569</accession>
<organism evidence="12 13">
    <name type="scientific">Sporolactobacillus terrae</name>
    <dbReference type="NCBI Taxonomy" id="269673"/>
    <lineage>
        <taxon>Bacteria</taxon>
        <taxon>Bacillati</taxon>
        <taxon>Bacillota</taxon>
        <taxon>Bacilli</taxon>
        <taxon>Bacillales</taxon>
        <taxon>Sporolactobacillaceae</taxon>
        <taxon>Sporolactobacillus</taxon>
    </lineage>
</organism>
<dbReference type="GO" id="GO:0006261">
    <property type="term" value="P:DNA-templated DNA replication"/>
    <property type="evidence" value="ECO:0007669"/>
    <property type="project" value="UniProtKB-UniRule"/>
</dbReference>
<keyword evidence="8 10" id="KW-0239">DNA-directed DNA polymerase</keyword>
<evidence type="ECO:0000259" key="11">
    <source>
        <dbReference type="PROSITE" id="PS50173"/>
    </source>
</evidence>
<dbReference type="Pfam" id="PF11799">
    <property type="entry name" value="IMS_C"/>
    <property type="match status" value="1"/>
</dbReference>
<keyword evidence="6 10" id="KW-0227">DNA damage</keyword>
<comment type="function">
    <text evidence="10">Poorly processive, error-prone DNA polymerase involved in untargeted mutagenesis. Copies undamaged DNA at stalled replication forks, which arise in vivo from mismatched or misaligned primer ends. These misaligned primers can be extended by PolIV. Exhibits no 3'-5' exonuclease (proofreading) activity. May be involved in translesional synthesis, in conjunction with the beta clamp from PolIII.</text>
</comment>
<keyword evidence="10" id="KW-0963">Cytoplasm</keyword>
<dbReference type="Proteomes" id="UP000326951">
    <property type="component" value="Chromosome"/>
</dbReference>
<dbReference type="InterPro" id="IPR043502">
    <property type="entry name" value="DNA/RNA_pol_sf"/>
</dbReference>
<evidence type="ECO:0000256" key="2">
    <source>
        <dbReference type="ARBA" id="ARBA00022457"/>
    </source>
</evidence>
<evidence type="ECO:0000313" key="12">
    <source>
        <dbReference type="EMBL" id="BBN99006.1"/>
    </source>
</evidence>
<dbReference type="NCBIfam" id="NF002492">
    <property type="entry name" value="PRK01810.1"/>
    <property type="match status" value="1"/>
</dbReference>
<dbReference type="Gene3D" id="1.10.150.20">
    <property type="entry name" value="5' to 3' exonuclease, C-terminal subdomain"/>
    <property type="match status" value="1"/>
</dbReference>
<dbReference type="GO" id="GO:0042276">
    <property type="term" value="P:error-prone translesion synthesis"/>
    <property type="evidence" value="ECO:0007669"/>
    <property type="project" value="TreeGrafter"/>
</dbReference>
<sequence length="404" mass="46275">MMANARVIFHVDMNSFYASVEIANHPELRGKPLAIAGKAEERHGIVVTSSYEARKMGVRTTMTVREAKQKCPQLIVRHPDFSLYRRTSEQLFTMLKDYTNLVEKASIDEGYLDVSHWIHRRHPLNLANEIQSRIREELHLPCSIGIAPNKFLAKMASNRKKPMGITVIRKRDLPQTLWPLPIGKMHGVGPKTEEKFSLAGIKTIGDLAARNPDAIERKYGINGRRLHDFANGWDVRPVDPDSWDRYKSIGHSMTLSHDTVDLKMIYETMQQLAGKLEMKLKREHVASYELVVMIRYHDWKTITRHKSTMQPLRSRQEILNLAFSVFQANWSGEAVRLLGITLASFQAISESTKQLDLFSYQNDIQTEELVDLIDRINDQFGENTLLPATRLLNKKRSESPDSGC</sequence>
<comment type="cofactor">
    <cofactor evidence="10">
        <name>Mg(2+)</name>
        <dbReference type="ChEBI" id="CHEBI:18420"/>
    </cofactor>
    <text evidence="10">Binds 2 magnesium ions per subunit.</text>
</comment>
<dbReference type="GO" id="GO:0006281">
    <property type="term" value="P:DNA repair"/>
    <property type="evidence" value="ECO:0007669"/>
    <property type="project" value="UniProtKB-UniRule"/>
</dbReference>
<evidence type="ECO:0000256" key="3">
    <source>
        <dbReference type="ARBA" id="ARBA00022679"/>
    </source>
</evidence>
<evidence type="ECO:0000256" key="8">
    <source>
        <dbReference type="ARBA" id="ARBA00022932"/>
    </source>
</evidence>
<dbReference type="InterPro" id="IPR017961">
    <property type="entry name" value="DNA_pol_Y-fam_little_finger"/>
</dbReference>
<evidence type="ECO:0000256" key="9">
    <source>
        <dbReference type="ARBA" id="ARBA00023204"/>
    </source>
</evidence>
<dbReference type="Pfam" id="PF11798">
    <property type="entry name" value="IMS_HHH"/>
    <property type="match status" value="1"/>
</dbReference>
<proteinExistence type="inferred from homology"/>
<dbReference type="GO" id="GO:0000287">
    <property type="term" value="F:magnesium ion binding"/>
    <property type="evidence" value="ECO:0007669"/>
    <property type="project" value="UniProtKB-UniRule"/>
</dbReference>
<reference evidence="12 13" key="1">
    <citation type="submission" date="2019-09" db="EMBL/GenBank/DDBJ databases">
        <title>Complete genome sequence of Sporolactobacillus terrae 70-3.</title>
        <authorList>
            <person name="Tanaka N."/>
            <person name="Shiwa Y."/>
            <person name="Fujita N."/>
            <person name="Tanasupawat S."/>
        </authorList>
    </citation>
    <scope>NUCLEOTIDE SEQUENCE [LARGE SCALE GENOMIC DNA]</scope>
    <source>
        <strain evidence="12 13">70-3</strain>
    </source>
</reference>
<dbReference type="NCBIfam" id="NF002677">
    <property type="entry name" value="PRK02406.1"/>
    <property type="match status" value="1"/>
</dbReference>
<dbReference type="InterPro" id="IPR001126">
    <property type="entry name" value="UmuC"/>
</dbReference>
<dbReference type="GO" id="GO:0003684">
    <property type="term" value="F:damaged DNA binding"/>
    <property type="evidence" value="ECO:0007669"/>
    <property type="project" value="InterPro"/>
</dbReference>
<feature type="active site" evidence="10">
    <location>
        <position position="109"/>
    </location>
</feature>
<dbReference type="PANTHER" id="PTHR11076:SF33">
    <property type="entry name" value="DNA POLYMERASE KAPPA"/>
    <property type="match status" value="1"/>
</dbReference>
<comment type="similarity">
    <text evidence="1 10">Belongs to the DNA polymerase type-Y family.</text>
</comment>
<keyword evidence="10" id="KW-0238">DNA-binding</keyword>
<dbReference type="InterPro" id="IPR050116">
    <property type="entry name" value="DNA_polymerase-Y"/>
</dbReference>
<dbReference type="InterPro" id="IPR022880">
    <property type="entry name" value="DNApol_IV"/>
</dbReference>
<dbReference type="Gene3D" id="3.30.1490.100">
    <property type="entry name" value="DNA polymerase, Y-family, little finger domain"/>
    <property type="match status" value="1"/>
</dbReference>
<dbReference type="InterPro" id="IPR024728">
    <property type="entry name" value="PolY_HhH_motif"/>
</dbReference>
<dbReference type="EMBL" id="AP021853">
    <property type="protein sequence ID" value="BBN99006.1"/>
    <property type="molecule type" value="Genomic_DNA"/>
</dbReference>
<dbReference type="EC" id="2.7.7.7" evidence="10"/>
<dbReference type="GO" id="GO:0005829">
    <property type="term" value="C:cytosol"/>
    <property type="evidence" value="ECO:0007669"/>
    <property type="project" value="TreeGrafter"/>
</dbReference>
<dbReference type="InterPro" id="IPR036775">
    <property type="entry name" value="DNA_pol_Y-fam_lit_finger_sf"/>
</dbReference>
<dbReference type="FunFam" id="3.40.1170.60:FF:000003">
    <property type="entry name" value="DNA polymerase eta"/>
    <property type="match status" value="1"/>
</dbReference>
<dbReference type="SUPFAM" id="SSF56672">
    <property type="entry name" value="DNA/RNA polymerases"/>
    <property type="match status" value="1"/>
</dbReference>
<evidence type="ECO:0000256" key="5">
    <source>
        <dbReference type="ARBA" id="ARBA00022723"/>
    </source>
</evidence>
<dbReference type="Pfam" id="PF00817">
    <property type="entry name" value="IMS"/>
    <property type="match status" value="1"/>
</dbReference>
<evidence type="ECO:0000256" key="1">
    <source>
        <dbReference type="ARBA" id="ARBA00010945"/>
    </source>
</evidence>
<evidence type="ECO:0000256" key="7">
    <source>
        <dbReference type="ARBA" id="ARBA00022842"/>
    </source>
</evidence>
<feature type="binding site" evidence="10">
    <location>
        <position position="108"/>
    </location>
    <ligand>
        <name>Mg(2+)</name>
        <dbReference type="ChEBI" id="CHEBI:18420"/>
    </ligand>
</feature>
<feature type="site" description="Substrate discrimination" evidence="10">
    <location>
        <position position="17"/>
    </location>
</feature>
<dbReference type="SUPFAM" id="SSF100879">
    <property type="entry name" value="Lesion bypass DNA polymerase (Y-family), little finger domain"/>
    <property type="match status" value="1"/>
</dbReference>
<feature type="binding site" evidence="10">
    <location>
        <position position="12"/>
    </location>
    <ligand>
        <name>Mg(2+)</name>
        <dbReference type="ChEBI" id="CHEBI:18420"/>
    </ligand>
</feature>
<dbReference type="PANTHER" id="PTHR11076">
    <property type="entry name" value="DNA REPAIR POLYMERASE UMUC / TRANSFERASE FAMILY MEMBER"/>
    <property type="match status" value="1"/>
</dbReference>
<protein>
    <recommendedName>
        <fullName evidence="10">DNA polymerase IV</fullName>
        <shortName evidence="10">Pol IV</shortName>
        <ecNumber evidence="10">2.7.7.7</ecNumber>
    </recommendedName>
</protein>
<evidence type="ECO:0000256" key="10">
    <source>
        <dbReference type="HAMAP-Rule" id="MF_01113"/>
    </source>
</evidence>
<comment type="subcellular location">
    <subcellularLocation>
        <location evidence="10">Cytoplasm</location>
    </subcellularLocation>
</comment>
<gene>
    <name evidence="12" type="primary">dinB1</name>
    <name evidence="10" type="synonym">dinB</name>
    <name evidence="12" type="ORF">St703_17110</name>
</gene>
<dbReference type="InterPro" id="IPR043128">
    <property type="entry name" value="Rev_trsase/Diguanyl_cyclase"/>
</dbReference>
<evidence type="ECO:0000256" key="6">
    <source>
        <dbReference type="ARBA" id="ARBA00022763"/>
    </source>
</evidence>
<keyword evidence="2 10" id="KW-0515">Mutator protein</keyword>
<keyword evidence="3 10" id="KW-0808">Transferase</keyword>
<dbReference type="HAMAP" id="MF_01113">
    <property type="entry name" value="DNApol_IV"/>
    <property type="match status" value="1"/>
</dbReference>
<keyword evidence="5 10" id="KW-0479">Metal-binding</keyword>
<dbReference type="GO" id="GO:0009432">
    <property type="term" value="P:SOS response"/>
    <property type="evidence" value="ECO:0007669"/>
    <property type="project" value="TreeGrafter"/>
</dbReference>
<keyword evidence="7 10" id="KW-0460">Magnesium</keyword>
<comment type="catalytic activity">
    <reaction evidence="10">
        <text>DNA(n) + a 2'-deoxyribonucleoside 5'-triphosphate = DNA(n+1) + diphosphate</text>
        <dbReference type="Rhea" id="RHEA:22508"/>
        <dbReference type="Rhea" id="RHEA-COMP:17339"/>
        <dbReference type="Rhea" id="RHEA-COMP:17340"/>
        <dbReference type="ChEBI" id="CHEBI:33019"/>
        <dbReference type="ChEBI" id="CHEBI:61560"/>
        <dbReference type="ChEBI" id="CHEBI:173112"/>
        <dbReference type="EC" id="2.7.7.7"/>
    </reaction>
</comment>